<comment type="caution">
    <text evidence="4">The sequence shown here is derived from an EMBL/GenBank/DDBJ whole genome shotgun (WGS) entry which is preliminary data.</text>
</comment>
<gene>
    <name evidence="4" type="ORF">Acr_00g0034410</name>
</gene>
<evidence type="ECO:0000313" key="5">
    <source>
        <dbReference type="Proteomes" id="UP000585474"/>
    </source>
</evidence>
<keyword evidence="5" id="KW-1185">Reference proteome</keyword>
<evidence type="ECO:0000256" key="1">
    <source>
        <dbReference type="ARBA" id="ARBA00007606"/>
    </source>
</evidence>
<dbReference type="Pfam" id="PF00139">
    <property type="entry name" value="Lectin_legB"/>
    <property type="match status" value="1"/>
</dbReference>
<evidence type="ECO:0000256" key="2">
    <source>
        <dbReference type="ARBA" id="ARBA00022734"/>
    </source>
</evidence>
<dbReference type="GO" id="GO:0030246">
    <property type="term" value="F:carbohydrate binding"/>
    <property type="evidence" value="ECO:0007669"/>
    <property type="project" value="UniProtKB-KW"/>
</dbReference>
<dbReference type="SUPFAM" id="SSF49899">
    <property type="entry name" value="Concanavalin A-like lectins/glucanases"/>
    <property type="match status" value="1"/>
</dbReference>
<dbReference type="Proteomes" id="UP000585474">
    <property type="component" value="Unassembled WGS sequence"/>
</dbReference>
<accession>A0A7J0DFX6</accession>
<dbReference type="Gene3D" id="2.60.120.200">
    <property type="match status" value="1"/>
</dbReference>
<dbReference type="PANTHER" id="PTHR32401">
    <property type="entry name" value="CONCANAVALIN A-LIKE LECTIN FAMILY PROTEIN"/>
    <property type="match status" value="1"/>
</dbReference>
<dbReference type="InterPro" id="IPR050258">
    <property type="entry name" value="Leguminous_Lectin"/>
</dbReference>
<dbReference type="EMBL" id="BJWL01000212">
    <property type="protein sequence ID" value="GFS34522.1"/>
    <property type="molecule type" value="Genomic_DNA"/>
</dbReference>
<dbReference type="OrthoDB" id="2014828at2759"/>
<name>A0A7J0DFX6_9ERIC</name>
<reference evidence="5" key="1">
    <citation type="submission" date="2019-07" db="EMBL/GenBank/DDBJ databases">
        <title>De Novo Assembly of kiwifruit Actinidia rufa.</title>
        <authorList>
            <person name="Sugita-Konishi S."/>
            <person name="Sato K."/>
            <person name="Mori E."/>
            <person name="Abe Y."/>
            <person name="Kisaki G."/>
            <person name="Hamano K."/>
            <person name="Suezawa K."/>
            <person name="Otani M."/>
            <person name="Fukuda T."/>
            <person name="Manabe T."/>
            <person name="Gomi K."/>
            <person name="Tabuchi M."/>
            <person name="Akimitsu K."/>
            <person name="Kataoka I."/>
        </authorList>
    </citation>
    <scope>NUCLEOTIDE SEQUENCE [LARGE SCALE GENOMIC DNA]</scope>
    <source>
        <strain evidence="5">cv. Fuchu</strain>
    </source>
</reference>
<organism evidence="4 5">
    <name type="scientific">Actinidia rufa</name>
    <dbReference type="NCBI Taxonomy" id="165716"/>
    <lineage>
        <taxon>Eukaryota</taxon>
        <taxon>Viridiplantae</taxon>
        <taxon>Streptophyta</taxon>
        <taxon>Embryophyta</taxon>
        <taxon>Tracheophyta</taxon>
        <taxon>Spermatophyta</taxon>
        <taxon>Magnoliopsida</taxon>
        <taxon>eudicotyledons</taxon>
        <taxon>Gunneridae</taxon>
        <taxon>Pentapetalae</taxon>
        <taxon>asterids</taxon>
        <taxon>Ericales</taxon>
        <taxon>Actinidiaceae</taxon>
        <taxon>Actinidia</taxon>
    </lineage>
</organism>
<comment type="similarity">
    <text evidence="1">Belongs to the leguminous lectin family.</text>
</comment>
<evidence type="ECO:0000259" key="3">
    <source>
        <dbReference type="Pfam" id="PF00139"/>
    </source>
</evidence>
<dbReference type="AlphaFoldDB" id="A0A7J0DFX6"/>
<sequence length="159" mass="17554">MVVYKSRSSLKSPILLCSLSMITLNILLVTNGHHAPSFNIPDIGPQHQNVNITIHRDAYISPQGLQVTSDERRNLGKRAGKATYREPFYLWDKASGALADFSTHFSFVIDSYRSLNYADGLAFFLAPDESNVKVGCAIGLPVDPIEPASPFVALEFDVR</sequence>
<proteinExistence type="inferred from homology"/>
<feature type="domain" description="Legume lectin" evidence="3">
    <location>
        <begin position="37"/>
        <end position="158"/>
    </location>
</feature>
<protein>
    <recommendedName>
        <fullName evidence="3">Legume lectin domain-containing protein</fullName>
    </recommendedName>
</protein>
<evidence type="ECO:0000313" key="4">
    <source>
        <dbReference type="EMBL" id="GFS34522.1"/>
    </source>
</evidence>
<dbReference type="InterPro" id="IPR001220">
    <property type="entry name" value="Legume_lectin_dom"/>
</dbReference>
<keyword evidence="2" id="KW-0430">Lectin</keyword>
<dbReference type="InterPro" id="IPR013320">
    <property type="entry name" value="ConA-like_dom_sf"/>
</dbReference>
<dbReference type="PANTHER" id="PTHR32401:SF49">
    <property type="entry name" value="OS10G0129200 PROTEIN"/>
    <property type="match status" value="1"/>
</dbReference>